<organism evidence="2 3">
    <name type="scientific">Mycobacterium shinjukuense</name>
    <dbReference type="NCBI Taxonomy" id="398694"/>
    <lineage>
        <taxon>Bacteria</taxon>
        <taxon>Bacillati</taxon>
        <taxon>Actinomycetota</taxon>
        <taxon>Actinomycetes</taxon>
        <taxon>Mycobacteriales</taxon>
        <taxon>Mycobacteriaceae</taxon>
        <taxon>Mycobacterium</taxon>
    </lineage>
</organism>
<reference evidence="2 3" key="1">
    <citation type="journal article" date="2019" name="Emerg. Microbes Infect.">
        <title>Comprehensive subspecies identification of 175 nontuberculous mycobacteria species based on 7547 genomic profiles.</title>
        <authorList>
            <person name="Matsumoto Y."/>
            <person name="Kinjo T."/>
            <person name="Motooka D."/>
            <person name="Nabeya D."/>
            <person name="Jung N."/>
            <person name="Uechi K."/>
            <person name="Horii T."/>
            <person name="Iida T."/>
            <person name="Fujita J."/>
            <person name="Nakamura S."/>
        </authorList>
    </citation>
    <scope>NUCLEOTIDE SEQUENCE [LARGE SCALE GENOMIC DNA]</scope>
    <source>
        <strain evidence="2 3">JCM 14233</strain>
    </source>
</reference>
<protein>
    <recommendedName>
        <fullName evidence="1">DUF5631 domain-containing protein</fullName>
    </recommendedName>
</protein>
<dbReference type="Pfam" id="PF18645">
    <property type="entry name" value="DUF5631"/>
    <property type="match status" value="1"/>
</dbReference>
<dbReference type="Proteomes" id="UP000467236">
    <property type="component" value="Chromosome"/>
</dbReference>
<feature type="domain" description="DUF5631" evidence="1">
    <location>
        <begin position="2"/>
        <end position="56"/>
    </location>
</feature>
<proteinExistence type="predicted"/>
<dbReference type="AlphaFoldDB" id="A0A7I7MN03"/>
<dbReference type="InterPro" id="IPR040833">
    <property type="entry name" value="DUF5631"/>
</dbReference>
<dbReference type="EMBL" id="AP022575">
    <property type="protein sequence ID" value="BBX73280.1"/>
    <property type="molecule type" value="Genomic_DNA"/>
</dbReference>
<dbReference type="KEGG" id="mshj:MSHI_11860"/>
<name>A0A7I7MN03_9MYCO</name>
<accession>A0A7I7MN03</accession>
<evidence type="ECO:0000313" key="3">
    <source>
        <dbReference type="Proteomes" id="UP000467236"/>
    </source>
</evidence>
<keyword evidence="3" id="KW-1185">Reference proteome</keyword>
<gene>
    <name evidence="2" type="ORF">MSHI_11860</name>
</gene>
<sequence length="65" mass="6972">MRRRDGLPRIAHAVAVAATRNYGVPDNEADLLHHKATQIRQSVLATYPNHDVAGLATAGVATERG</sequence>
<evidence type="ECO:0000313" key="2">
    <source>
        <dbReference type="EMBL" id="BBX73280.1"/>
    </source>
</evidence>
<evidence type="ECO:0000259" key="1">
    <source>
        <dbReference type="Pfam" id="PF18645"/>
    </source>
</evidence>